<comment type="caution">
    <text evidence="2">The sequence shown here is derived from an EMBL/GenBank/DDBJ whole genome shotgun (WGS) entry which is preliminary data.</text>
</comment>
<sequence>MLTSPLAACAIPERSLEPVSYSVTFDVGGAGAIVGAGAADEPLGLPDPQAATAETSDTATNTMP</sequence>
<dbReference type="EMBL" id="LQOV01000034">
    <property type="protein sequence ID" value="ORV47942.1"/>
    <property type="molecule type" value="Genomic_DNA"/>
</dbReference>
<evidence type="ECO:0000313" key="3">
    <source>
        <dbReference type="Proteomes" id="UP000193010"/>
    </source>
</evidence>
<protein>
    <submittedName>
        <fullName evidence="2">Uncharacterized protein</fullName>
    </submittedName>
</protein>
<organism evidence="2 3">
    <name type="scientific">Mycobacterium florentinum</name>
    <dbReference type="NCBI Taxonomy" id="292462"/>
    <lineage>
        <taxon>Bacteria</taxon>
        <taxon>Bacillati</taxon>
        <taxon>Actinomycetota</taxon>
        <taxon>Actinomycetes</taxon>
        <taxon>Mycobacteriales</taxon>
        <taxon>Mycobacteriaceae</taxon>
        <taxon>Mycobacterium</taxon>
        <taxon>Mycobacterium simiae complex</taxon>
    </lineage>
</organism>
<feature type="compositionally biased region" description="Polar residues" evidence="1">
    <location>
        <begin position="52"/>
        <end position="64"/>
    </location>
</feature>
<dbReference type="Proteomes" id="UP000193010">
    <property type="component" value="Unassembled WGS sequence"/>
</dbReference>
<reference evidence="2 3" key="1">
    <citation type="submission" date="2016-01" db="EMBL/GenBank/DDBJ databases">
        <title>The new phylogeny of the genus Mycobacterium.</title>
        <authorList>
            <person name="Tarcisio F."/>
            <person name="Conor M."/>
            <person name="Antonella G."/>
            <person name="Elisabetta G."/>
            <person name="Giulia F.S."/>
            <person name="Sara T."/>
            <person name="Anna F."/>
            <person name="Clotilde B."/>
            <person name="Roberto B."/>
            <person name="Veronica D.S."/>
            <person name="Fabio R."/>
            <person name="Monica P."/>
            <person name="Olivier J."/>
            <person name="Enrico T."/>
            <person name="Nicola S."/>
        </authorList>
    </citation>
    <scope>NUCLEOTIDE SEQUENCE [LARGE SCALE GENOMIC DNA]</scope>
    <source>
        <strain evidence="2 3">DSM 44852</strain>
    </source>
</reference>
<feature type="region of interest" description="Disordered" evidence="1">
    <location>
        <begin position="38"/>
        <end position="64"/>
    </location>
</feature>
<name>A0A1X1TTM6_MYCFL</name>
<proteinExistence type="predicted"/>
<keyword evidence="3" id="KW-1185">Reference proteome</keyword>
<gene>
    <name evidence="2" type="ORF">AWC05_05015</name>
</gene>
<evidence type="ECO:0000313" key="2">
    <source>
        <dbReference type="EMBL" id="ORV47942.1"/>
    </source>
</evidence>
<dbReference type="STRING" id="292462.AWC05_05015"/>
<dbReference type="AlphaFoldDB" id="A0A1X1TTM6"/>
<evidence type="ECO:0000256" key="1">
    <source>
        <dbReference type="SAM" id="MobiDB-lite"/>
    </source>
</evidence>
<accession>A0A1X1TTM6</accession>